<dbReference type="Gene3D" id="3.10.180.10">
    <property type="entry name" value="2,3-Dihydroxybiphenyl 1,2-Dioxygenase, domain 1"/>
    <property type="match status" value="1"/>
</dbReference>
<name>A0ABY6NY55_9NOCA</name>
<dbReference type="SUPFAM" id="SSF54593">
    <property type="entry name" value="Glyoxalase/Bleomycin resistance protein/Dihydroxybiphenyl dioxygenase"/>
    <property type="match status" value="1"/>
</dbReference>
<dbReference type="PANTHER" id="PTHR21366:SF31">
    <property type="entry name" value="METALLOTHIOL TRANSFERASE FOSB"/>
    <property type="match status" value="1"/>
</dbReference>
<dbReference type="Pfam" id="PF00903">
    <property type="entry name" value="Glyoxalase"/>
    <property type="match status" value="1"/>
</dbReference>
<dbReference type="InterPro" id="IPR004360">
    <property type="entry name" value="Glyas_Fos-R_dOase_dom"/>
</dbReference>
<dbReference type="PANTHER" id="PTHR21366">
    <property type="entry name" value="GLYOXALASE FAMILY PROTEIN"/>
    <property type="match status" value="1"/>
</dbReference>
<sequence>MPIAGITDYHHVRITVTDFAVSKAFYDEVFGFDVAVAVPEDADQATKDALWWVFGGCVYSFPGGLLGLRPMAAAGDTFDSDRVGLDHLSFAVADRAALDAAAGTLDGLGVAHDGVKELTDAGIAILEFRDPDGVALELTAAL</sequence>
<proteinExistence type="predicted"/>
<evidence type="ECO:0000313" key="4">
    <source>
        <dbReference type="Proteomes" id="UP001164965"/>
    </source>
</evidence>
<dbReference type="PROSITE" id="PS51819">
    <property type="entry name" value="VOC"/>
    <property type="match status" value="1"/>
</dbReference>
<dbReference type="InterPro" id="IPR037523">
    <property type="entry name" value="VOC_core"/>
</dbReference>
<evidence type="ECO:0000313" key="3">
    <source>
        <dbReference type="EMBL" id="UZJ24330.1"/>
    </source>
</evidence>
<reference evidence="3" key="1">
    <citation type="submission" date="2022-10" db="EMBL/GenBank/DDBJ databases">
        <title>Rhodococcus sp.75.</title>
        <authorList>
            <person name="Sun M."/>
        </authorList>
    </citation>
    <scope>NUCLEOTIDE SEQUENCE</scope>
    <source>
        <strain evidence="3">75</strain>
    </source>
</reference>
<accession>A0ABY6NY55</accession>
<protein>
    <submittedName>
        <fullName evidence="3">VOC family protein</fullName>
    </submittedName>
</protein>
<organism evidence="3 4">
    <name type="scientific">Rhodococcus antarcticus</name>
    <dbReference type="NCBI Taxonomy" id="2987751"/>
    <lineage>
        <taxon>Bacteria</taxon>
        <taxon>Bacillati</taxon>
        <taxon>Actinomycetota</taxon>
        <taxon>Actinomycetes</taxon>
        <taxon>Mycobacteriales</taxon>
        <taxon>Nocardiaceae</taxon>
        <taxon>Rhodococcus</taxon>
    </lineage>
</organism>
<gene>
    <name evidence="3" type="ORF">RHODO2019_14410</name>
</gene>
<dbReference type="InterPro" id="IPR018146">
    <property type="entry name" value="Glyoxalase_1_CS"/>
</dbReference>
<dbReference type="EMBL" id="CP110615">
    <property type="protein sequence ID" value="UZJ24330.1"/>
    <property type="molecule type" value="Genomic_DNA"/>
</dbReference>
<dbReference type="InterPro" id="IPR050383">
    <property type="entry name" value="GlyoxalaseI/FosfomycinResist"/>
</dbReference>
<dbReference type="PROSITE" id="PS00934">
    <property type="entry name" value="GLYOXALASE_I_1"/>
    <property type="match status" value="1"/>
</dbReference>
<keyword evidence="1" id="KW-0479">Metal-binding</keyword>
<feature type="domain" description="VOC" evidence="2">
    <location>
        <begin position="8"/>
        <end position="141"/>
    </location>
</feature>
<dbReference type="Proteomes" id="UP001164965">
    <property type="component" value="Chromosome"/>
</dbReference>
<keyword evidence="4" id="KW-1185">Reference proteome</keyword>
<dbReference type="InterPro" id="IPR029068">
    <property type="entry name" value="Glyas_Bleomycin-R_OHBP_Dase"/>
</dbReference>
<evidence type="ECO:0000256" key="1">
    <source>
        <dbReference type="ARBA" id="ARBA00022723"/>
    </source>
</evidence>
<dbReference type="RefSeq" id="WP_265382437.1">
    <property type="nucleotide sequence ID" value="NZ_CP110615.1"/>
</dbReference>
<evidence type="ECO:0000259" key="2">
    <source>
        <dbReference type="PROSITE" id="PS51819"/>
    </source>
</evidence>